<protein>
    <submittedName>
        <fullName evidence="2">Uncharacterized protein</fullName>
    </submittedName>
</protein>
<gene>
    <name evidence="2" type="ORF">HJG54_00320</name>
</gene>
<feature type="transmembrane region" description="Helical" evidence="1">
    <location>
        <begin position="9"/>
        <end position="31"/>
    </location>
</feature>
<keyword evidence="1" id="KW-0472">Membrane</keyword>
<evidence type="ECO:0000256" key="1">
    <source>
        <dbReference type="SAM" id="Phobius"/>
    </source>
</evidence>
<dbReference type="RefSeq" id="WP_316432697.1">
    <property type="nucleotide sequence ID" value="NZ_CP053586.1"/>
</dbReference>
<evidence type="ECO:0000313" key="2">
    <source>
        <dbReference type="EMBL" id="WNZ21458.1"/>
    </source>
</evidence>
<proteinExistence type="predicted"/>
<name>A0AA96WAC9_9CYAN</name>
<organism evidence="2">
    <name type="scientific">Leptolyngbya sp. NK1-12</name>
    <dbReference type="NCBI Taxonomy" id="2547451"/>
    <lineage>
        <taxon>Bacteria</taxon>
        <taxon>Bacillati</taxon>
        <taxon>Cyanobacteriota</taxon>
        <taxon>Cyanophyceae</taxon>
        <taxon>Leptolyngbyales</taxon>
        <taxon>Leptolyngbyaceae</taxon>
        <taxon>Leptolyngbya group</taxon>
        <taxon>Leptolyngbya</taxon>
    </lineage>
</organism>
<dbReference type="AlphaFoldDB" id="A0AA96WAC9"/>
<feature type="transmembrane region" description="Helical" evidence="1">
    <location>
        <begin position="63"/>
        <end position="82"/>
    </location>
</feature>
<accession>A0AA96WAC9</accession>
<keyword evidence="1" id="KW-1133">Transmembrane helix</keyword>
<dbReference type="EMBL" id="CP053586">
    <property type="protein sequence ID" value="WNZ21458.1"/>
    <property type="molecule type" value="Genomic_DNA"/>
</dbReference>
<sequence length="252" mass="27690">MSSRHVSSAILPAVVASSAVFSLLTLPFFFYHSQPEAVVDSLPLGRELQPIIASQNRDLTIRYIGGALVTSVVTGMATVEIWRRQKDRVAIPAAVPSVPAAEPIVAADWDSELASELPLLTEVTFEPELLAAIAAQPQLDLVEPISGSMTEWLATDPEMGEGVGQSCGLITELAEEYATCRIRVKHEHRRQFAIQVAGQYYSFFRLLSTKEAALETARQLSCRAHHVVVTPVEHQYAVWIWQPVTELELVSS</sequence>
<keyword evidence="1" id="KW-0812">Transmembrane</keyword>
<reference evidence="2" key="1">
    <citation type="submission" date="2020-05" db="EMBL/GenBank/DDBJ databases">
        <authorList>
            <person name="Zhu T."/>
            <person name="Keshari N."/>
            <person name="Lu X."/>
        </authorList>
    </citation>
    <scope>NUCLEOTIDE SEQUENCE</scope>
    <source>
        <strain evidence="2">NK1-12</strain>
    </source>
</reference>